<feature type="domain" description="Methyl-accepting transducer" evidence="3">
    <location>
        <begin position="27"/>
        <end position="263"/>
    </location>
</feature>
<dbReference type="Proteomes" id="UP000321129">
    <property type="component" value="Unassembled WGS sequence"/>
</dbReference>
<dbReference type="InterPro" id="IPR004089">
    <property type="entry name" value="MCPsignal_dom"/>
</dbReference>
<evidence type="ECO:0000313" key="4">
    <source>
        <dbReference type="EMBL" id="TXC69066.1"/>
    </source>
</evidence>
<dbReference type="Gene3D" id="1.10.287.950">
    <property type="entry name" value="Methyl-accepting chemotaxis protein"/>
    <property type="match status" value="1"/>
</dbReference>
<comment type="caution">
    <text evidence="4">The sequence shown here is derived from an EMBL/GenBank/DDBJ whole genome shotgun (WGS) entry which is preliminary data.</text>
</comment>
<gene>
    <name evidence="4" type="ORF">FSZ31_09030</name>
</gene>
<dbReference type="GO" id="GO:0007165">
    <property type="term" value="P:signal transduction"/>
    <property type="evidence" value="ECO:0007669"/>
    <property type="project" value="UniProtKB-KW"/>
</dbReference>
<organism evidence="4 5">
    <name type="scientific">Flavisphingopyxis soli</name>
    <dbReference type="NCBI Taxonomy" id="2601267"/>
    <lineage>
        <taxon>Bacteria</taxon>
        <taxon>Pseudomonadati</taxon>
        <taxon>Pseudomonadota</taxon>
        <taxon>Alphaproteobacteria</taxon>
        <taxon>Sphingomonadales</taxon>
        <taxon>Sphingopyxidaceae</taxon>
        <taxon>Flavisphingopyxis</taxon>
    </lineage>
</organism>
<proteinExistence type="predicted"/>
<name>A0A5C6UAR5_9SPHN</name>
<dbReference type="PROSITE" id="PS50111">
    <property type="entry name" value="CHEMOTAXIS_TRANSDUC_2"/>
    <property type="match status" value="1"/>
</dbReference>
<dbReference type="SUPFAM" id="SSF58104">
    <property type="entry name" value="Methyl-accepting chemotaxis protein (MCP) signaling domain"/>
    <property type="match status" value="1"/>
</dbReference>
<dbReference type="Pfam" id="PF00015">
    <property type="entry name" value="MCPsignal"/>
    <property type="match status" value="1"/>
</dbReference>
<keyword evidence="1 2" id="KW-0807">Transducer</keyword>
<accession>A0A5C6UAR5</accession>
<reference evidence="4 5" key="1">
    <citation type="submission" date="2019-08" db="EMBL/GenBank/DDBJ databases">
        <title>Sphingorhabdus soil sp. nov., isolated from arctic soil.</title>
        <authorList>
            <person name="Liu Y."/>
        </authorList>
    </citation>
    <scope>NUCLEOTIDE SEQUENCE [LARGE SCALE GENOMIC DNA]</scope>
    <source>
        <strain evidence="4 5">D-2Q-5-6</strain>
    </source>
</reference>
<dbReference type="PANTHER" id="PTHR32089:SF41">
    <property type="entry name" value="METHYL-ACCEPTING CHEMOTAXIS PROTEIN"/>
    <property type="match status" value="1"/>
</dbReference>
<dbReference type="RefSeq" id="WP_147123020.1">
    <property type="nucleotide sequence ID" value="NZ_VOPY01000002.1"/>
</dbReference>
<dbReference type="GO" id="GO:0016020">
    <property type="term" value="C:membrane"/>
    <property type="evidence" value="ECO:0007669"/>
    <property type="project" value="InterPro"/>
</dbReference>
<protein>
    <submittedName>
        <fullName evidence="4">Chemotaxis protein</fullName>
    </submittedName>
</protein>
<dbReference type="PANTHER" id="PTHR32089">
    <property type="entry name" value="METHYL-ACCEPTING CHEMOTAXIS PROTEIN MCPB"/>
    <property type="match status" value="1"/>
</dbReference>
<evidence type="ECO:0000259" key="3">
    <source>
        <dbReference type="PROSITE" id="PS50111"/>
    </source>
</evidence>
<evidence type="ECO:0000313" key="5">
    <source>
        <dbReference type="Proteomes" id="UP000321129"/>
    </source>
</evidence>
<dbReference type="AlphaFoldDB" id="A0A5C6UAR5"/>
<sequence length="473" mass="51394">MQHDHSRIAQSLVDAGDAGLDASTASDCGALAVGCTTAAGQIADVTDEMAGQLKALDKIELVVESLERDQEKIAESTEEAKLFSARAREQLDQSAQQVGVVVGEFRSLTDLVSRLGDHVVNFAAVMEQVRSVSSTIEVIAKTTNMLALNAAIEAERAGDAGRTFAVVASEVKKLAQDTRNATDEITRSVGHLAAEAEGIVSEVGRGIDQSRKAEQEFVEINHAIELASELVQRVDGQSDDIARNSALNHVSSARVRDELTAFASTVRNNQKLLEDTRGSIIGMEAMSNRMFNSVISAGVSPGDTEIVKLAEGFRDQFVALAETAIDAGELTIEQLFDTDYRSVEGTNPPLFRTSLSDWADQNWRPLFDRICGAHPAIKMGAASDMNGFLPTHVTAHSRKPTGDLVHDTTYCRNGRIIFDVDDKHAKASKAPFFMCVYRQEGDGTNFLTVRNVYMPAVVKGRRWGDLEVAYNFR</sequence>
<dbReference type="EMBL" id="VOPY01000002">
    <property type="protein sequence ID" value="TXC69066.1"/>
    <property type="molecule type" value="Genomic_DNA"/>
</dbReference>
<dbReference type="OrthoDB" id="5292010at2"/>
<dbReference type="SMART" id="SM00283">
    <property type="entry name" value="MA"/>
    <property type="match status" value="1"/>
</dbReference>
<evidence type="ECO:0000256" key="2">
    <source>
        <dbReference type="PROSITE-ProRule" id="PRU00284"/>
    </source>
</evidence>
<evidence type="ECO:0000256" key="1">
    <source>
        <dbReference type="ARBA" id="ARBA00023224"/>
    </source>
</evidence>
<keyword evidence="5" id="KW-1185">Reference proteome</keyword>